<reference evidence="2 3" key="1">
    <citation type="submission" date="2016-11" db="EMBL/GenBank/DDBJ databases">
        <authorList>
            <person name="Jaros S."/>
            <person name="Januszkiewicz K."/>
            <person name="Wedrychowicz H."/>
        </authorList>
    </citation>
    <scope>NUCLEOTIDE SEQUENCE [LARGE SCALE GENOMIC DNA]</scope>
    <source>
        <strain evidence="2 3">DSM 17477</strain>
    </source>
</reference>
<dbReference type="Gene3D" id="3.20.20.140">
    <property type="entry name" value="Metal-dependent hydrolases"/>
    <property type="match status" value="1"/>
</dbReference>
<feature type="domain" description="Amidohydrolase-related" evidence="1">
    <location>
        <begin position="224"/>
        <end position="374"/>
    </location>
</feature>
<dbReference type="SUPFAM" id="SSF51556">
    <property type="entry name" value="Metallo-dependent hydrolases"/>
    <property type="match status" value="1"/>
</dbReference>
<protein>
    <submittedName>
        <fullName evidence="2">Imidazolonepropionase</fullName>
    </submittedName>
</protein>
<dbReference type="RefSeq" id="WP_073046330.1">
    <property type="nucleotide sequence ID" value="NZ_FQZL01000005.1"/>
</dbReference>
<dbReference type="InterPro" id="IPR032466">
    <property type="entry name" value="Metal_Hydrolase"/>
</dbReference>
<dbReference type="Proteomes" id="UP000184052">
    <property type="component" value="Unassembled WGS sequence"/>
</dbReference>
<sequence>MSILIKNGQVFDVNKGFHVEKDILVSGSKIKTFEKGISPSEGTTVINAENKIVFPGFIDAHSHLGMWTNTQNGNDANECVSPITPLMRAIDGANPRDKCFEDAVKAGFTTIMITPGSGNALGGQAAIIKTWGKTISEMTVDSYAALKVAFGENPKNVYGSIGKSPSSRMSTFSILEEEFEKAMLYRERKSADETIVDFYWDTYLPLLEGKIPLKIHAHRSDDILSGIRLAERFNLKYTLDHCTEGHLIIEELSSRKVPIMTGPPLMFKSKQELKNATIDTSRILTENGCLVSLTSDHPFSNISYLAVAAGLMVKEGMEYSDAVKMLTINPAMAIGLADKLGSIEEGKNADIVIYDGDPLEIRTNTETTIIGGEIVYRRNSTN</sequence>
<dbReference type="STRING" id="1121476.SAMN02745751_00392"/>
<dbReference type="PANTHER" id="PTHR43135">
    <property type="entry name" value="ALPHA-D-RIBOSE 1-METHYLPHOSPHONATE 5-TRIPHOSPHATE DIPHOSPHATASE"/>
    <property type="match status" value="1"/>
</dbReference>
<keyword evidence="3" id="KW-1185">Reference proteome</keyword>
<name>A0A1M6BKR0_9FIRM</name>
<gene>
    <name evidence="2" type="ORF">SAMN02745751_00392</name>
</gene>
<dbReference type="PANTHER" id="PTHR43135:SF3">
    <property type="entry name" value="ALPHA-D-RIBOSE 1-METHYLPHOSPHONATE 5-TRIPHOSPHATE DIPHOSPHATASE"/>
    <property type="match status" value="1"/>
</dbReference>
<dbReference type="InterPro" id="IPR051781">
    <property type="entry name" value="Metallo-dep_Hydrolase"/>
</dbReference>
<dbReference type="AlphaFoldDB" id="A0A1M6BKR0"/>
<dbReference type="Gene3D" id="2.30.40.10">
    <property type="entry name" value="Urease, subunit C, domain 1"/>
    <property type="match status" value="1"/>
</dbReference>
<dbReference type="InterPro" id="IPR006680">
    <property type="entry name" value="Amidohydro-rel"/>
</dbReference>
<evidence type="ECO:0000259" key="1">
    <source>
        <dbReference type="Pfam" id="PF01979"/>
    </source>
</evidence>
<dbReference type="CDD" id="cd01309">
    <property type="entry name" value="Met_dep_hydrolase_C"/>
    <property type="match status" value="1"/>
</dbReference>
<dbReference type="EMBL" id="FQZL01000005">
    <property type="protein sequence ID" value="SHI49309.1"/>
    <property type="molecule type" value="Genomic_DNA"/>
</dbReference>
<dbReference type="OrthoDB" id="9807210at2"/>
<dbReference type="SUPFAM" id="SSF51338">
    <property type="entry name" value="Composite domain of metallo-dependent hydrolases"/>
    <property type="match status" value="1"/>
</dbReference>
<organism evidence="2 3">
    <name type="scientific">Dethiosulfatibacter aminovorans DSM 17477</name>
    <dbReference type="NCBI Taxonomy" id="1121476"/>
    <lineage>
        <taxon>Bacteria</taxon>
        <taxon>Bacillati</taxon>
        <taxon>Bacillota</taxon>
        <taxon>Tissierellia</taxon>
        <taxon>Dethiosulfatibacter</taxon>
    </lineage>
</organism>
<proteinExistence type="predicted"/>
<evidence type="ECO:0000313" key="3">
    <source>
        <dbReference type="Proteomes" id="UP000184052"/>
    </source>
</evidence>
<dbReference type="InterPro" id="IPR011059">
    <property type="entry name" value="Metal-dep_hydrolase_composite"/>
</dbReference>
<evidence type="ECO:0000313" key="2">
    <source>
        <dbReference type="EMBL" id="SHI49309.1"/>
    </source>
</evidence>
<dbReference type="Pfam" id="PF01979">
    <property type="entry name" value="Amidohydro_1"/>
    <property type="match status" value="1"/>
</dbReference>
<accession>A0A1M6BKR0</accession>
<dbReference type="GO" id="GO:0016810">
    <property type="term" value="F:hydrolase activity, acting on carbon-nitrogen (but not peptide) bonds"/>
    <property type="evidence" value="ECO:0007669"/>
    <property type="project" value="InterPro"/>
</dbReference>